<dbReference type="EMBL" id="KZ821220">
    <property type="protein sequence ID" value="PYH48807.1"/>
    <property type="molecule type" value="Genomic_DNA"/>
</dbReference>
<gene>
    <name evidence="3" type="ORF">BP01DRAFT_371044</name>
</gene>
<feature type="transmembrane region" description="Helical" evidence="2">
    <location>
        <begin position="99"/>
        <end position="118"/>
    </location>
</feature>
<dbReference type="RefSeq" id="XP_025434789.1">
    <property type="nucleotide sequence ID" value="XM_025576646.1"/>
</dbReference>
<evidence type="ECO:0008006" key="5">
    <source>
        <dbReference type="Google" id="ProtNLM"/>
    </source>
</evidence>
<dbReference type="STRING" id="1450539.A0A318ZP93"/>
<evidence type="ECO:0000313" key="3">
    <source>
        <dbReference type="EMBL" id="PYH48807.1"/>
    </source>
</evidence>
<feature type="transmembrane region" description="Helical" evidence="2">
    <location>
        <begin position="65"/>
        <end position="87"/>
    </location>
</feature>
<keyword evidence="2" id="KW-0812">Transmembrane</keyword>
<keyword evidence="2" id="KW-1133">Transmembrane helix</keyword>
<dbReference type="GeneID" id="37077875"/>
<dbReference type="OrthoDB" id="26203at2759"/>
<feature type="transmembrane region" description="Helical" evidence="2">
    <location>
        <begin position="290"/>
        <end position="311"/>
    </location>
</feature>
<feature type="transmembrane region" description="Helical" evidence="2">
    <location>
        <begin position="356"/>
        <end position="377"/>
    </location>
</feature>
<evidence type="ECO:0000313" key="4">
    <source>
        <dbReference type="Proteomes" id="UP000248349"/>
    </source>
</evidence>
<dbReference type="InterPro" id="IPR053247">
    <property type="entry name" value="GPCR_GPR1/git3-like"/>
</dbReference>
<evidence type="ECO:0000256" key="1">
    <source>
        <dbReference type="SAM" id="MobiDB-lite"/>
    </source>
</evidence>
<dbReference type="Gene3D" id="1.20.1070.10">
    <property type="entry name" value="Rhodopsin 7-helix transmembrane proteins"/>
    <property type="match status" value="1"/>
</dbReference>
<keyword evidence="4" id="KW-1185">Reference proteome</keyword>
<feature type="compositionally biased region" description="Polar residues" evidence="1">
    <location>
        <begin position="435"/>
        <end position="447"/>
    </location>
</feature>
<keyword evidence="2" id="KW-0472">Membrane</keyword>
<feature type="transmembrane region" description="Helical" evidence="2">
    <location>
        <begin position="179"/>
        <end position="202"/>
    </location>
</feature>
<sequence length="501" mass="55333">MSNSTLYGLCPTPFYQESLFPSTGGFIDGRYCETLSTTGGNISCCLPCPLASWTYGDDLIHKTEAAGWLGVAILPLCIFLLISYAVLPAKWTNRHYLSICFTLGICCIEIAFIIPLGIKPEQCHNAITPNDMYSDISCAFTGSLLLFGGWVAVTFSFIRTLAFHLQVCWEVILGRKFMWSAFVFGWGIPVIGLTVMLCLTGVSYRFGGTCHINVHHSNQDYWAPVMAFAAAALVLQLATMLYCIHVYVKSVFDKNPTTNSSGLPSYSASVRTMTARQAYRRIRRVIQLQWRSITLVLVIIGNVIFFAVVFIKMDNKLTPTPANAERALPWLECLVTTGGHKPDCFSQLSGVMPNQATLLAVLILLSLVGFWNFILFARPSMFLGWADLFKTKVTHPHEFVSVDARRTPDSRAYEMLDSSGLPAFNKTPAPVTVTTIRSPSPARTSGARSPENDLYNGREARYVSPTMSFSSPRPPSASQAHGREWDPQATYAPGHTHNGSQ</sequence>
<dbReference type="Proteomes" id="UP000248349">
    <property type="component" value="Unassembled WGS sequence"/>
</dbReference>
<feature type="compositionally biased region" description="Polar residues" evidence="1">
    <location>
        <begin position="465"/>
        <end position="479"/>
    </location>
</feature>
<organism evidence="3 4">
    <name type="scientific">Aspergillus saccharolyticus JOP 1030-1</name>
    <dbReference type="NCBI Taxonomy" id="1450539"/>
    <lineage>
        <taxon>Eukaryota</taxon>
        <taxon>Fungi</taxon>
        <taxon>Dikarya</taxon>
        <taxon>Ascomycota</taxon>
        <taxon>Pezizomycotina</taxon>
        <taxon>Eurotiomycetes</taxon>
        <taxon>Eurotiomycetidae</taxon>
        <taxon>Eurotiales</taxon>
        <taxon>Aspergillaceae</taxon>
        <taxon>Aspergillus</taxon>
        <taxon>Aspergillus subgen. Circumdati</taxon>
    </lineage>
</organism>
<dbReference type="AlphaFoldDB" id="A0A318ZP93"/>
<reference evidence="3 4" key="1">
    <citation type="submission" date="2016-12" db="EMBL/GenBank/DDBJ databases">
        <title>The genomes of Aspergillus section Nigri reveals drivers in fungal speciation.</title>
        <authorList>
            <consortium name="DOE Joint Genome Institute"/>
            <person name="Vesth T.C."/>
            <person name="Nybo J."/>
            <person name="Theobald S."/>
            <person name="Brandl J."/>
            <person name="Frisvad J.C."/>
            <person name="Nielsen K.F."/>
            <person name="Lyhne E.K."/>
            <person name="Kogle M.E."/>
            <person name="Kuo A."/>
            <person name="Riley R."/>
            <person name="Clum A."/>
            <person name="Nolan M."/>
            <person name="Lipzen A."/>
            <person name="Salamov A."/>
            <person name="Henrissat B."/>
            <person name="Wiebenga A."/>
            <person name="De Vries R.P."/>
            <person name="Grigoriev I.V."/>
            <person name="Mortensen U.H."/>
            <person name="Andersen M.R."/>
            <person name="Baker S.E."/>
        </authorList>
    </citation>
    <scope>NUCLEOTIDE SEQUENCE [LARGE SCALE GENOMIC DNA]</scope>
    <source>
        <strain evidence="3 4">JOP 1030-1</strain>
    </source>
</reference>
<dbReference type="PANTHER" id="PTHR42058">
    <property type="entry name" value="G_PROTEIN_RECEP_F2_4 DOMAIN-CONTAINING PROTEIN"/>
    <property type="match status" value="1"/>
</dbReference>
<evidence type="ECO:0000256" key="2">
    <source>
        <dbReference type="SAM" id="Phobius"/>
    </source>
</evidence>
<protein>
    <recommendedName>
        <fullName evidence="5">G-protein coupled receptors family 2 profile 2 domain-containing protein</fullName>
    </recommendedName>
</protein>
<accession>A0A318ZP93</accession>
<proteinExistence type="predicted"/>
<feature type="transmembrane region" description="Helical" evidence="2">
    <location>
        <begin position="138"/>
        <end position="158"/>
    </location>
</feature>
<feature type="region of interest" description="Disordered" evidence="1">
    <location>
        <begin position="435"/>
        <end position="501"/>
    </location>
</feature>
<feature type="transmembrane region" description="Helical" evidence="2">
    <location>
        <begin position="222"/>
        <end position="244"/>
    </location>
</feature>
<dbReference type="PANTHER" id="PTHR42058:SF1">
    <property type="entry name" value="G-PROTEIN COUPLED RECEPTORS FAMILY 2 PROFILE 2 DOMAIN-CONTAINING PROTEIN"/>
    <property type="match status" value="1"/>
</dbReference>
<name>A0A318ZP93_9EURO</name>